<keyword evidence="3" id="KW-0804">Transcription</keyword>
<proteinExistence type="predicted"/>
<dbReference type="PROSITE" id="PS01124">
    <property type="entry name" value="HTH_ARAC_FAMILY_2"/>
    <property type="match status" value="1"/>
</dbReference>
<comment type="caution">
    <text evidence="5">The sequence shown here is derived from an EMBL/GenBank/DDBJ whole genome shotgun (WGS) entry which is preliminary data.</text>
</comment>
<dbReference type="AlphaFoldDB" id="A0A549T7G3"/>
<evidence type="ECO:0000313" key="6">
    <source>
        <dbReference type="Proteomes" id="UP000316801"/>
    </source>
</evidence>
<dbReference type="GO" id="GO:0043565">
    <property type="term" value="F:sequence-specific DNA binding"/>
    <property type="evidence" value="ECO:0007669"/>
    <property type="project" value="InterPro"/>
</dbReference>
<evidence type="ECO:0000256" key="3">
    <source>
        <dbReference type="ARBA" id="ARBA00023163"/>
    </source>
</evidence>
<dbReference type="PANTHER" id="PTHR46796">
    <property type="entry name" value="HTH-TYPE TRANSCRIPTIONAL ACTIVATOR RHAS-RELATED"/>
    <property type="match status" value="1"/>
</dbReference>
<reference evidence="5 6" key="1">
    <citation type="submission" date="2019-07" db="EMBL/GenBank/DDBJ databases">
        <title>Ln-dependent methylotrophs.</title>
        <authorList>
            <person name="Tani A."/>
        </authorList>
    </citation>
    <scope>NUCLEOTIDE SEQUENCE [LARGE SCALE GENOMIC DNA]</scope>
    <source>
        <strain evidence="5 6">SM12</strain>
    </source>
</reference>
<dbReference type="Gene3D" id="1.10.10.60">
    <property type="entry name" value="Homeodomain-like"/>
    <property type="match status" value="2"/>
</dbReference>
<protein>
    <submittedName>
        <fullName evidence="5">Helix-turn-helix transcriptional regulator</fullName>
    </submittedName>
</protein>
<keyword evidence="2" id="KW-0238">DNA-binding</keyword>
<dbReference type="InterPro" id="IPR009057">
    <property type="entry name" value="Homeodomain-like_sf"/>
</dbReference>
<evidence type="ECO:0000256" key="1">
    <source>
        <dbReference type="ARBA" id="ARBA00023015"/>
    </source>
</evidence>
<sequence length="359" mass="39603">MARLSGGCSASADIVTGGGACAPMRNGRYVQDCMCRLCEKGGRGREDRACKSRERAGRELESGMLKQVARRDSLGCAAKSLAKDQELSHGGITLYRKGVVSDAVSEVILPANDRGFLVGVSMSDGHERRIFHGRSRHDYRFAAGGVYLRNFAEDYRAEIVGSFDFMLFELSALFLRQVAEETRMRPVEGLSERAAEDDPVLSNLVRALAPSLERPGEAHGLFIDQLSLAIATHLLHRYGGGQEAPATVSALLPYRLEMRAKDFIDANLDRDVSIGEVAESCSMSRGYFIRAFRETTGTTPYRWLLGRRVERARQLVEETDLPLAEIATACGFADQSHLSRHFTQLLGQTPGRLRRTGRS</sequence>
<dbReference type="InterPro" id="IPR018060">
    <property type="entry name" value="HTH_AraC"/>
</dbReference>
<dbReference type="Pfam" id="PF12833">
    <property type="entry name" value="HTH_18"/>
    <property type="match status" value="1"/>
</dbReference>
<dbReference type="SUPFAM" id="SSF46689">
    <property type="entry name" value="Homeodomain-like"/>
    <property type="match status" value="2"/>
</dbReference>
<dbReference type="SMART" id="SM00342">
    <property type="entry name" value="HTH_ARAC"/>
    <property type="match status" value="1"/>
</dbReference>
<evidence type="ECO:0000259" key="4">
    <source>
        <dbReference type="PROSITE" id="PS01124"/>
    </source>
</evidence>
<evidence type="ECO:0000313" key="5">
    <source>
        <dbReference type="EMBL" id="TRL37812.1"/>
    </source>
</evidence>
<evidence type="ECO:0000256" key="2">
    <source>
        <dbReference type="ARBA" id="ARBA00023125"/>
    </source>
</evidence>
<dbReference type="Proteomes" id="UP000316801">
    <property type="component" value="Unassembled WGS sequence"/>
</dbReference>
<dbReference type="InterPro" id="IPR050204">
    <property type="entry name" value="AraC_XylS_family_regulators"/>
</dbReference>
<gene>
    <name evidence="5" type="ORF">FNA46_14460</name>
</gene>
<organism evidence="5 6">
    <name type="scientific">Rhizobium straminoryzae</name>
    <dbReference type="NCBI Taxonomy" id="1387186"/>
    <lineage>
        <taxon>Bacteria</taxon>
        <taxon>Pseudomonadati</taxon>
        <taxon>Pseudomonadota</taxon>
        <taxon>Alphaproteobacteria</taxon>
        <taxon>Hyphomicrobiales</taxon>
        <taxon>Rhizobiaceae</taxon>
        <taxon>Rhizobium/Agrobacterium group</taxon>
        <taxon>Rhizobium</taxon>
    </lineage>
</organism>
<feature type="domain" description="HTH araC/xylS-type" evidence="4">
    <location>
        <begin position="258"/>
        <end position="356"/>
    </location>
</feature>
<dbReference type="GO" id="GO:0003700">
    <property type="term" value="F:DNA-binding transcription factor activity"/>
    <property type="evidence" value="ECO:0007669"/>
    <property type="project" value="InterPro"/>
</dbReference>
<name>A0A549T7G3_9HYPH</name>
<keyword evidence="1" id="KW-0805">Transcription regulation</keyword>
<keyword evidence="6" id="KW-1185">Reference proteome</keyword>
<dbReference type="InterPro" id="IPR018062">
    <property type="entry name" value="HTH_AraC-typ_CS"/>
</dbReference>
<dbReference type="PROSITE" id="PS00041">
    <property type="entry name" value="HTH_ARAC_FAMILY_1"/>
    <property type="match status" value="1"/>
</dbReference>
<dbReference type="EMBL" id="VJMG01000038">
    <property type="protein sequence ID" value="TRL37812.1"/>
    <property type="molecule type" value="Genomic_DNA"/>
</dbReference>
<dbReference type="PANTHER" id="PTHR46796:SF14">
    <property type="entry name" value="TRANSCRIPTIONAL REGULATORY PROTEIN"/>
    <property type="match status" value="1"/>
</dbReference>
<accession>A0A549T7G3</accession>